<organism evidence="2 3">
    <name type="scientific">Flavisolibacter ginsengisoli DSM 18119</name>
    <dbReference type="NCBI Taxonomy" id="1121884"/>
    <lineage>
        <taxon>Bacteria</taxon>
        <taxon>Pseudomonadati</taxon>
        <taxon>Bacteroidota</taxon>
        <taxon>Chitinophagia</taxon>
        <taxon>Chitinophagales</taxon>
        <taxon>Chitinophagaceae</taxon>
        <taxon>Flavisolibacter</taxon>
    </lineage>
</organism>
<evidence type="ECO:0000313" key="3">
    <source>
        <dbReference type="Proteomes" id="UP000184048"/>
    </source>
</evidence>
<reference evidence="2 3" key="1">
    <citation type="submission" date="2016-11" db="EMBL/GenBank/DDBJ databases">
        <authorList>
            <person name="Jaros S."/>
            <person name="Januszkiewicz K."/>
            <person name="Wedrychowicz H."/>
        </authorList>
    </citation>
    <scope>NUCLEOTIDE SEQUENCE [LARGE SCALE GENOMIC DNA]</scope>
    <source>
        <strain evidence="2 3">DSM 18119</strain>
    </source>
</reference>
<dbReference type="Gene3D" id="1.10.575.10">
    <property type="entry name" value="P1 Nuclease"/>
    <property type="match status" value="1"/>
</dbReference>
<evidence type="ECO:0008006" key="4">
    <source>
        <dbReference type="Google" id="ProtNLM"/>
    </source>
</evidence>
<sequence length="330" mass="38709">MRSLRTINGRKCLLVCLLLSVFHSNCHSWGFFGHRKINYYSVFLLPPELIRFYKPQVDFISEHAVDPDKRRYIVAEEGPRHFMDMDKYGHYPYDSIPHKWEDAVKRYTEDSLKKYGIVPWWVDVMQKRLTAAYKEKDSRKILKLSAELGHYIADAHVPLHANSNHNGQYTNQKGIHAFWESRIPELLADNEWDFFIGKAEYIPDPSAYIWKRIEESGAAADTVLRIERELSRQFPAAQKFSFEERNGLIIRQYSAAFSKAYDEKLKGMILRRMRLSIYSIASFWYTAWVNAGQPALSPLDANIFNAQELTEFEKLNQAWRNGKIQGREED</sequence>
<evidence type="ECO:0000313" key="2">
    <source>
        <dbReference type="EMBL" id="SHE69330.1"/>
    </source>
</evidence>
<dbReference type="STRING" id="1121884.SAMN02745131_00885"/>
<protein>
    <recommendedName>
        <fullName evidence="4">S1/P1 Nuclease</fullName>
    </recommendedName>
</protein>
<feature type="signal peptide" evidence="1">
    <location>
        <begin position="1"/>
        <end position="28"/>
    </location>
</feature>
<dbReference type="Proteomes" id="UP000184048">
    <property type="component" value="Unassembled WGS sequence"/>
</dbReference>
<accession>A0A1M4VKD3</accession>
<dbReference type="CDD" id="cd10981">
    <property type="entry name" value="ZnPC_S1P1"/>
    <property type="match status" value="1"/>
</dbReference>
<evidence type="ECO:0000256" key="1">
    <source>
        <dbReference type="SAM" id="SignalP"/>
    </source>
</evidence>
<keyword evidence="1" id="KW-0732">Signal</keyword>
<keyword evidence="3" id="KW-1185">Reference proteome</keyword>
<proteinExistence type="predicted"/>
<name>A0A1M4VKD3_9BACT</name>
<dbReference type="InterPro" id="IPR008947">
    <property type="entry name" value="PLipase_C/P1_nuclease_dom_sf"/>
</dbReference>
<feature type="chain" id="PRO_5012273876" description="S1/P1 Nuclease" evidence="1">
    <location>
        <begin position="29"/>
        <end position="330"/>
    </location>
</feature>
<dbReference type="EMBL" id="FQUU01000003">
    <property type="protein sequence ID" value="SHE69330.1"/>
    <property type="molecule type" value="Genomic_DNA"/>
</dbReference>
<dbReference type="RefSeq" id="WP_245793009.1">
    <property type="nucleotide sequence ID" value="NZ_FQUU01000003.1"/>
</dbReference>
<gene>
    <name evidence="2" type="ORF">SAMN02745131_00885</name>
</gene>
<dbReference type="AlphaFoldDB" id="A0A1M4VKD3"/>
<dbReference type="SUPFAM" id="SSF48537">
    <property type="entry name" value="Phospholipase C/P1 nuclease"/>
    <property type="match status" value="1"/>
</dbReference>
<dbReference type="GO" id="GO:0016788">
    <property type="term" value="F:hydrolase activity, acting on ester bonds"/>
    <property type="evidence" value="ECO:0007669"/>
    <property type="project" value="InterPro"/>
</dbReference>